<evidence type="ECO:0000259" key="9">
    <source>
        <dbReference type="PROSITE" id="PS51705"/>
    </source>
</evidence>
<keyword evidence="3 7" id="KW-0460">Magnesium</keyword>
<keyword evidence="5" id="KW-0963">Cytoplasm</keyword>
<dbReference type="InterPro" id="IPR006073">
    <property type="entry name" value="GTP-bd"/>
</dbReference>
<feature type="binding site" evidence="7">
    <location>
        <position position="190"/>
    </location>
    <ligand>
        <name>Mg(2+)</name>
        <dbReference type="ChEBI" id="CHEBI:18420"/>
    </ligand>
</feature>
<dbReference type="SUPFAM" id="SSF52540">
    <property type="entry name" value="P-loop containing nucleoside triphosphate hydrolases"/>
    <property type="match status" value="1"/>
</dbReference>
<feature type="compositionally biased region" description="Basic and acidic residues" evidence="8">
    <location>
        <begin position="134"/>
        <end position="144"/>
    </location>
</feature>
<keyword evidence="4 5" id="KW-0342">GTP-binding</keyword>
<dbReference type="InterPro" id="IPR032305">
    <property type="entry name" value="GTP-bd_M"/>
</dbReference>
<dbReference type="PIRSF" id="PIRSF006809">
    <property type="entry name" value="GTP-binding_hflX_prd"/>
    <property type="match status" value="1"/>
</dbReference>
<proteinExistence type="inferred from homology"/>
<feature type="region of interest" description="Disordered" evidence="8">
    <location>
        <begin position="124"/>
        <end position="144"/>
    </location>
</feature>
<feature type="domain" description="Hflx-type G" evidence="9">
    <location>
        <begin position="177"/>
        <end position="300"/>
    </location>
</feature>
<evidence type="ECO:0000256" key="1">
    <source>
        <dbReference type="ARBA" id="ARBA00022723"/>
    </source>
</evidence>
<reference evidence="10" key="1">
    <citation type="journal article" date="2020" name="mSystems">
        <title>Genome- and Community-Level Interaction Insights into Carbon Utilization and Element Cycling Functions of Hydrothermarchaeota in Hydrothermal Sediment.</title>
        <authorList>
            <person name="Zhou Z."/>
            <person name="Liu Y."/>
            <person name="Xu W."/>
            <person name="Pan J."/>
            <person name="Luo Z.H."/>
            <person name="Li M."/>
        </authorList>
    </citation>
    <scope>NUCLEOTIDE SEQUENCE [LARGE SCALE GENOMIC DNA]</scope>
    <source>
        <strain evidence="10">SpSt-1179</strain>
    </source>
</reference>
<comment type="caution">
    <text evidence="10">The sequence shown here is derived from an EMBL/GenBank/DDBJ whole genome shotgun (WGS) entry which is preliminary data.</text>
</comment>
<dbReference type="InterPro" id="IPR016496">
    <property type="entry name" value="GTPase_HflX"/>
</dbReference>
<dbReference type="InterPro" id="IPR025121">
    <property type="entry name" value="GTPase_HflX_N"/>
</dbReference>
<comment type="function">
    <text evidence="5">GTPase that associates with the 50S ribosomal subunit and may have a role during protein synthesis or ribosome biogenesis.</text>
</comment>
<dbReference type="Pfam" id="PF16360">
    <property type="entry name" value="GTP-bdg_M"/>
    <property type="match status" value="1"/>
</dbReference>
<feature type="binding site" evidence="6">
    <location>
        <begin position="296"/>
        <end position="299"/>
    </location>
    <ligand>
        <name>GTP</name>
        <dbReference type="ChEBI" id="CHEBI:37565"/>
    </ligand>
</feature>
<comment type="similarity">
    <text evidence="5">Belongs to the TRAFAC class OBG-HflX-like GTPase superfamily. HflX GTPase family.</text>
</comment>
<dbReference type="GO" id="GO:0046872">
    <property type="term" value="F:metal ion binding"/>
    <property type="evidence" value="ECO:0007669"/>
    <property type="project" value="UniProtKB-KW"/>
</dbReference>
<evidence type="ECO:0000256" key="4">
    <source>
        <dbReference type="ARBA" id="ARBA00023134"/>
    </source>
</evidence>
<dbReference type="InterPro" id="IPR030394">
    <property type="entry name" value="G_HFLX_dom"/>
</dbReference>
<feature type="binding site" evidence="6">
    <location>
        <begin position="230"/>
        <end position="233"/>
    </location>
    <ligand>
        <name>GTP</name>
        <dbReference type="ChEBI" id="CHEBI:37565"/>
    </ligand>
</feature>
<organism evidence="10">
    <name type="scientific">Mesotoga infera</name>
    <dbReference type="NCBI Taxonomy" id="1236046"/>
    <lineage>
        <taxon>Bacteria</taxon>
        <taxon>Thermotogati</taxon>
        <taxon>Thermotogota</taxon>
        <taxon>Thermotogae</taxon>
        <taxon>Kosmotogales</taxon>
        <taxon>Kosmotogaceae</taxon>
        <taxon>Mesotoga</taxon>
    </lineage>
</organism>
<comment type="cofactor">
    <cofactor evidence="7">
        <name>Mg(2+)</name>
        <dbReference type="ChEBI" id="CHEBI:18420"/>
    </cofactor>
</comment>
<comment type="subunit">
    <text evidence="5">Monomer. Associates with the 50S ribosomal subunit.</text>
</comment>
<feature type="binding site" evidence="6">
    <location>
        <begin position="183"/>
        <end position="190"/>
    </location>
    <ligand>
        <name>GTP</name>
        <dbReference type="ChEBI" id="CHEBI:37565"/>
    </ligand>
</feature>
<dbReference type="EMBL" id="DSBT01000410">
    <property type="protein sequence ID" value="HDP79176.1"/>
    <property type="molecule type" value="Genomic_DNA"/>
</dbReference>
<evidence type="ECO:0000256" key="3">
    <source>
        <dbReference type="ARBA" id="ARBA00022842"/>
    </source>
</evidence>
<dbReference type="Pfam" id="PF01926">
    <property type="entry name" value="MMR_HSR1"/>
    <property type="match status" value="1"/>
</dbReference>
<dbReference type="Proteomes" id="UP000886198">
    <property type="component" value="Unassembled WGS sequence"/>
</dbReference>
<dbReference type="GO" id="GO:0005525">
    <property type="term" value="F:GTP binding"/>
    <property type="evidence" value="ECO:0007669"/>
    <property type="project" value="UniProtKB-UniRule"/>
</dbReference>
<evidence type="ECO:0000256" key="5">
    <source>
        <dbReference type="HAMAP-Rule" id="MF_00900"/>
    </source>
</evidence>
<name>A0A7C1CXX3_9BACT</name>
<keyword evidence="1 7" id="KW-0479">Metal-binding</keyword>
<dbReference type="InterPro" id="IPR042108">
    <property type="entry name" value="GTPase_HflX_N_sf"/>
</dbReference>
<dbReference type="Pfam" id="PF13167">
    <property type="entry name" value="GTP-bdg_N"/>
    <property type="match status" value="1"/>
</dbReference>
<sequence>MKTEIQGELRELARTAGYNIVETVVQNLDSPDPRHYLGKGKVDFAKRMIGAFGATLAITRHELSPSQAMNLEKLLEIPVMDRTQLILKIFGDHASTKEGKLEVEMASLKYQLPRLKGLGRALSQTGAGIGTRGPGEKKLETDRRQAQDRISRLRKDIDELGKRREISRKKRQSSSIPLVSFVGYTNVGKSSLVSEISSDELLVEDKLFATLDTRVRKARLPAGMQVLISDTVGFIRELPHELMESFRSTLDEVKYSDLLVVVSDASDMAVREKYLIVDRTLREIGAGEIKRIHVLNKIDLCTNERLLELGSIFPEAILVSASKSFNIEGILSEISRSLFGERSRRKLRLTPTEFSSFMRFRGSLEVLSECYESEFIEVEYVSSDEINERLISSIGEEGRK</sequence>
<dbReference type="AlphaFoldDB" id="A0A7C1CXX3"/>
<dbReference type="GO" id="GO:0043022">
    <property type="term" value="F:ribosome binding"/>
    <property type="evidence" value="ECO:0007669"/>
    <property type="project" value="TreeGrafter"/>
</dbReference>
<evidence type="ECO:0000256" key="2">
    <source>
        <dbReference type="ARBA" id="ARBA00022741"/>
    </source>
</evidence>
<dbReference type="Gene3D" id="3.40.50.11060">
    <property type="entry name" value="GTPase HflX, N-terminal domain"/>
    <property type="match status" value="1"/>
</dbReference>
<dbReference type="PANTHER" id="PTHR10229">
    <property type="entry name" value="GTP-BINDING PROTEIN HFLX"/>
    <property type="match status" value="1"/>
</dbReference>
<evidence type="ECO:0000313" key="10">
    <source>
        <dbReference type="EMBL" id="HDP79176.1"/>
    </source>
</evidence>
<comment type="subcellular location">
    <subcellularLocation>
        <location evidence="5">Cytoplasm</location>
    </subcellularLocation>
    <text evidence="5">May associate with membranes.</text>
</comment>
<dbReference type="InterPro" id="IPR027417">
    <property type="entry name" value="P-loop_NTPase"/>
</dbReference>
<dbReference type="HAMAP" id="MF_00900">
    <property type="entry name" value="GTPase_HflX"/>
    <property type="match status" value="1"/>
</dbReference>
<dbReference type="PANTHER" id="PTHR10229:SF0">
    <property type="entry name" value="GTP-BINDING PROTEIN 6-RELATED"/>
    <property type="match status" value="1"/>
</dbReference>
<dbReference type="GO" id="GO:0005737">
    <property type="term" value="C:cytoplasm"/>
    <property type="evidence" value="ECO:0007669"/>
    <property type="project" value="UniProtKB-SubCell"/>
</dbReference>
<dbReference type="GO" id="GO:0003924">
    <property type="term" value="F:GTPase activity"/>
    <property type="evidence" value="ECO:0007669"/>
    <property type="project" value="UniProtKB-UniRule"/>
</dbReference>
<feature type="binding site" evidence="6">
    <location>
        <begin position="208"/>
        <end position="212"/>
    </location>
    <ligand>
        <name>GTP</name>
        <dbReference type="ChEBI" id="CHEBI:37565"/>
    </ligand>
</feature>
<dbReference type="Gene3D" id="6.10.250.2860">
    <property type="match status" value="1"/>
</dbReference>
<dbReference type="NCBIfam" id="TIGR03156">
    <property type="entry name" value="GTP_HflX"/>
    <property type="match status" value="1"/>
</dbReference>
<dbReference type="CDD" id="cd01878">
    <property type="entry name" value="HflX"/>
    <property type="match status" value="1"/>
</dbReference>
<evidence type="ECO:0000256" key="8">
    <source>
        <dbReference type="SAM" id="MobiDB-lite"/>
    </source>
</evidence>
<keyword evidence="2 5" id="KW-0547">Nucleotide-binding</keyword>
<dbReference type="PROSITE" id="PS51705">
    <property type="entry name" value="G_HFLX"/>
    <property type="match status" value="1"/>
</dbReference>
<evidence type="ECO:0000256" key="7">
    <source>
        <dbReference type="PIRSR" id="PIRSR006809-2"/>
    </source>
</evidence>
<dbReference type="Gene3D" id="3.40.50.300">
    <property type="entry name" value="P-loop containing nucleotide triphosphate hydrolases"/>
    <property type="match status" value="1"/>
</dbReference>
<evidence type="ECO:0000256" key="6">
    <source>
        <dbReference type="PIRSR" id="PIRSR006809-1"/>
    </source>
</evidence>
<gene>
    <name evidence="5 10" type="primary">hflX</name>
    <name evidence="10" type="ORF">ENN47_13575</name>
</gene>
<protein>
    <recommendedName>
        <fullName evidence="5">GTPase HflX</fullName>
    </recommendedName>
    <alternativeName>
        <fullName evidence="5">GTP-binding protein HflX</fullName>
    </alternativeName>
</protein>
<accession>A0A7C1CXX3</accession>
<feature type="binding site" evidence="7">
    <location>
        <position position="210"/>
    </location>
    <ligand>
        <name>Mg(2+)</name>
        <dbReference type="ChEBI" id="CHEBI:18420"/>
    </ligand>
</feature>